<evidence type="ECO:0000256" key="9">
    <source>
        <dbReference type="ARBA" id="ARBA00023065"/>
    </source>
</evidence>
<gene>
    <name evidence="14" type="ORF">PQ472_07350</name>
</gene>
<evidence type="ECO:0000256" key="7">
    <source>
        <dbReference type="ARBA" id="ARBA00022958"/>
    </source>
</evidence>
<feature type="transmembrane region" description="Helical" evidence="13">
    <location>
        <begin position="12"/>
        <end position="34"/>
    </location>
</feature>
<evidence type="ECO:0000313" key="15">
    <source>
        <dbReference type="Proteomes" id="UP001220377"/>
    </source>
</evidence>
<feature type="transmembrane region" description="Helical" evidence="13">
    <location>
        <begin position="75"/>
        <end position="95"/>
    </location>
</feature>
<dbReference type="EMBL" id="CP117884">
    <property type="protein sequence ID" value="WDF81742.1"/>
    <property type="molecule type" value="Genomic_DNA"/>
</dbReference>
<accession>A0ABY7WRV3</accession>
<comment type="subcellular location">
    <subcellularLocation>
        <location evidence="1">Membrane</location>
        <topology evidence="1">Multi-pass membrane protein</topology>
    </subcellularLocation>
</comment>
<evidence type="ECO:0000256" key="4">
    <source>
        <dbReference type="ARBA" id="ARBA00022538"/>
    </source>
</evidence>
<feature type="transmembrane region" description="Helical" evidence="13">
    <location>
        <begin position="40"/>
        <end position="63"/>
    </location>
</feature>
<keyword evidence="8 13" id="KW-1133">Transmembrane helix</keyword>
<keyword evidence="11" id="KW-0407">Ion channel</keyword>
<keyword evidence="5 13" id="KW-0812">Transmembrane</keyword>
<sequence length="185" mass="21331">MSKSRVESLTDAILAIIMTIMALEIHTPEAATWAAFSKGFIPVFAFFVSFFALTNLWMAHHLFLKNVTKIPYRSVMWNMALLFWVTLMPVATNWVADYPTRPLPERFFILVQLGWYVLLAMFSRSVRRQDPEAGSDSQVSTWVINLLYVGFFIYPLPYSALVVGLVRMAWSPIVWLRMESKGRLN</sequence>
<evidence type="ECO:0000256" key="8">
    <source>
        <dbReference type="ARBA" id="ARBA00022989"/>
    </source>
</evidence>
<dbReference type="InterPro" id="IPR010617">
    <property type="entry name" value="TMEM175-like"/>
</dbReference>
<evidence type="ECO:0000256" key="13">
    <source>
        <dbReference type="SAM" id="Phobius"/>
    </source>
</evidence>
<comment type="similarity">
    <text evidence="2">Belongs to the TMEM175 family.</text>
</comment>
<name>A0ABY7WRV3_9LACO</name>
<keyword evidence="3" id="KW-0813">Transport</keyword>
<comment type="catalytic activity">
    <reaction evidence="12">
        <text>K(+)(in) = K(+)(out)</text>
        <dbReference type="Rhea" id="RHEA:29463"/>
        <dbReference type="ChEBI" id="CHEBI:29103"/>
    </reaction>
</comment>
<evidence type="ECO:0000256" key="2">
    <source>
        <dbReference type="ARBA" id="ARBA00006920"/>
    </source>
</evidence>
<evidence type="ECO:0000256" key="12">
    <source>
        <dbReference type="ARBA" id="ARBA00034430"/>
    </source>
</evidence>
<feature type="transmembrane region" description="Helical" evidence="13">
    <location>
        <begin position="146"/>
        <end position="170"/>
    </location>
</feature>
<dbReference type="Pfam" id="PF06736">
    <property type="entry name" value="TMEM175"/>
    <property type="match status" value="1"/>
</dbReference>
<reference evidence="14 15" key="1">
    <citation type="submission" date="2023-02" db="EMBL/GenBank/DDBJ databases">
        <title>Genome sequence of Lacticaseibacillus sp. KACC 23028.</title>
        <authorList>
            <person name="Kim S."/>
            <person name="Heo J."/>
            <person name="Kwon S.-W."/>
        </authorList>
    </citation>
    <scope>NUCLEOTIDE SEQUENCE [LARGE SCALE GENOMIC DNA]</scope>
    <source>
        <strain evidence="14 15">KACC 23028</strain>
    </source>
</reference>
<evidence type="ECO:0000256" key="1">
    <source>
        <dbReference type="ARBA" id="ARBA00004141"/>
    </source>
</evidence>
<keyword evidence="15" id="KW-1185">Reference proteome</keyword>
<dbReference type="Proteomes" id="UP001220377">
    <property type="component" value="Chromosome"/>
</dbReference>
<evidence type="ECO:0000256" key="3">
    <source>
        <dbReference type="ARBA" id="ARBA00022448"/>
    </source>
</evidence>
<protein>
    <submittedName>
        <fullName evidence="14">TMEM175 family protein</fullName>
    </submittedName>
</protein>
<dbReference type="RefSeq" id="WP_274258705.1">
    <property type="nucleotide sequence ID" value="NZ_CP117884.1"/>
</dbReference>
<evidence type="ECO:0000256" key="5">
    <source>
        <dbReference type="ARBA" id="ARBA00022692"/>
    </source>
</evidence>
<organism evidence="14 15">
    <name type="scientific">Lacticaseibacillus pabuli</name>
    <dbReference type="NCBI Taxonomy" id="3025672"/>
    <lineage>
        <taxon>Bacteria</taxon>
        <taxon>Bacillati</taxon>
        <taxon>Bacillota</taxon>
        <taxon>Bacilli</taxon>
        <taxon>Lactobacillales</taxon>
        <taxon>Lactobacillaceae</taxon>
        <taxon>Lacticaseibacillus</taxon>
    </lineage>
</organism>
<keyword evidence="4" id="KW-0633">Potassium transport</keyword>
<evidence type="ECO:0000256" key="11">
    <source>
        <dbReference type="ARBA" id="ARBA00023303"/>
    </source>
</evidence>
<keyword evidence="7" id="KW-0630">Potassium</keyword>
<keyword evidence="10 13" id="KW-0472">Membrane</keyword>
<evidence type="ECO:0000256" key="10">
    <source>
        <dbReference type="ARBA" id="ARBA00023136"/>
    </source>
</evidence>
<proteinExistence type="inferred from homology"/>
<evidence type="ECO:0000313" key="14">
    <source>
        <dbReference type="EMBL" id="WDF81742.1"/>
    </source>
</evidence>
<feature type="transmembrane region" description="Helical" evidence="13">
    <location>
        <begin position="107"/>
        <end position="126"/>
    </location>
</feature>
<evidence type="ECO:0000256" key="6">
    <source>
        <dbReference type="ARBA" id="ARBA00022826"/>
    </source>
</evidence>
<keyword evidence="9" id="KW-0406">Ion transport</keyword>
<keyword evidence="6" id="KW-0631">Potassium channel</keyword>